<organism evidence="2 3">
    <name type="scientific">Cylicocyclus nassatus</name>
    <name type="common">Nematode worm</name>
    <dbReference type="NCBI Taxonomy" id="53992"/>
    <lineage>
        <taxon>Eukaryota</taxon>
        <taxon>Metazoa</taxon>
        <taxon>Ecdysozoa</taxon>
        <taxon>Nematoda</taxon>
        <taxon>Chromadorea</taxon>
        <taxon>Rhabditida</taxon>
        <taxon>Rhabditina</taxon>
        <taxon>Rhabditomorpha</taxon>
        <taxon>Strongyloidea</taxon>
        <taxon>Strongylidae</taxon>
        <taxon>Cylicocyclus</taxon>
    </lineage>
</organism>
<feature type="region of interest" description="Disordered" evidence="1">
    <location>
        <begin position="1"/>
        <end position="64"/>
    </location>
</feature>
<reference evidence="2" key="1">
    <citation type="submission" date="2023-07" db="EMBL/GenBank/DDBJ databases">
        <authorList>
            <consortium name="CYATHOMIX"/>
        </authorList>
    </citation>
    <scope>NUCLEOTIDE SEQUENCE</scope>
    <source>
        <strain evidence="2">N/A</strain>
    </source>
</reference>
<feature type="compositionally biased region" description="Gly residues" evidence="1">
    <location>
        <begin position="17"/>
        <end position="30"/>
    </location>
</feature>
<comment type="caution">
    <text evidence="2">The sequence shown here is derived from an EMBL/GenBank/DDBJ whole genome shotgun (WGS) entry which is preliminary data.</text>
</comment>
<sequence length="188" mass="20111">MNSSDASTNDSSKPDGDGGSSGDGLDGSGVGDSSPSANSGSGDETTGDSGQSSSGSESDDNVTVSRCLPSSFHHRKSQFVVNPTTQPINNQQHLNGGCWHLNTSYTAILRNETGEHRTILPKYFADVMWVGNFTFFGWNRTNWSLAITDAGQNLTDKQLLVQETEASALINLTAAARWRNVTGLNFYL</sequence>
<dbReference type="Proteomes" id="UP001176961">
    <property type="component" value="Unassembled WGS sequence"/>
</dbReference>
<feature type="compositionally biased region" description="Low complexity" evidence="1">
    <location>
        <begin position="31"/>
        <end position="56"/>
    </location>
</feature>
<name>A0AA36GNR6_CYLNA</name>
<proteinExistence type="predicted"/>
<protein>
    <submittedName>
        <fullName evidence="2">Uncharacterized protein</fullName>
    </submittedName>
</protein>
<evidence type="ECO:0000256" key="1">
    <source>
        <dbReference type="SAM" id="MobiDB-lite"/>
    </source>
</evidence>
<gene>
    <name evidence="2" type="ORF">CYNAS_LOCUS7538</name>
</gene>
<accession>A0AA36GNR6</accession>
<dbReference type="EMBL" id="CATQJL010000112">
    <property type="protein sequence ID" value="CAJ0595555.1"/>
    <property type="molecule type" value="Genomic_DNA"/>
</dbReference>
<keyword evidence="3" id="KW-1185">Reference proteome</keyword>
<evidence type="ECO:0000313" key="3">
    <source>
        <dbReference type="Proteomes" id="UP001176961"/>
    </source>
</evidence>
<evidence type="ECO:0000313" key="2">
    <source>
        <dbReference type="EMBL" id="CAJ0595555.1"/>
    </source>
</evidence>
<dbReference type="AlphaFoldDB" id="A0AA36GNR6"/>